<keyword evidence="1 5" id="KW-0662">Pyridine nucleotide biosynthesis</keyword>
<evidence type="ECO:0000256" key="3">
    <source>
        <dbReference type="ARBA" id="ARBA00022898"/>
    </source>
</evidence>
<dbReference type="Proteomes" id="UP000604117">
    <property type="component" value="Unassembled WGS sequence"/>
</dbReference>
<dbReference type="Pfam" id="PF22580">
    <property type="entry name" value="KYNU_C"/>
    <property type="match status" value="1"/>
</dbReference>
<evidence type="ECO:0000256" key="5">
    <source>
        <dbReference type="PIRNR" id="PIRNR038800"/>
    </source>
</evidence>
<reference evidence="6 7" key="1">
    <citation type="submission" date="2021-01" db="EMBL/GenBank/DDBJ databases">
        <title>Whole genome shotgun sequence of Asanoa siamensis NBRC 107932.</title>
        <authorList>
            <person name="Komaki H."/>
            <person name="Tamura T."/>
        </authorList>
    </citation>
    <scope>NUCLEOTIDE SEQUENCE [LARGE SCALE GENOMIC DNA]</scope>
    <source>
        <strain evidence="6 7">NBRC 107932</strain>
    </source>
</reference>
<comment type="cofactor">
    <cofactor evidence="5">
        <name>pyridoxal 5'-phosphate</name>
        <dbReference type="ChEBI" id="CHEBI:597326"/>
    </cofactor>
</comment>
<dbReference type="InterPro" id="IPR015421">
    <property type="entry name" value="PyrdxlP-dep_Trfase_major"/>
</dbReference>
<dbReference type="EC" id="3.7.1.3" evidence="4 5"/>
<dbReference type="Gene3D" id="3.40.640.10">
    <property type="entry name" value="Type I PLP-dependent aspartate aminotransferase-like (Major domain)"/>
    <property type="match status" value="1"/>
</dbReference>
<dbReference type="PANTHER" id="PTHR14084">
    <property type="entry name" value="KYNURENINASE"/>
    <property type="match status" value="1"/>
</dbReference>
<evidence type="ECO:0000256" key="1">
    <source>
        <dbReference type="ARBA" id="ARBA00022642"/>
    </source>
</evidence>
<dbReference type="PIRSF" id="PIRSF038800">
    <property type="entry name" value="KYNU"/>
    <property type="match status" value="1"/>
</dbReference>
<evidence type="ECO:0000313" key="7">
    <source>
        <dbReference type="Proteomes" id="UP000604117"/>
    </source>
</evidence>
<sequence>MPSILPGYGVRVPVDRLSQARRLDAEDPLAAFRDEFVIDEPDLVYFDGNSLGRLPKTTRTRLRAAVDEEWGVDLVRGWDRWIGLAREVGDLLAGGVVEAAPGEVVLGDSTSVNLYKLASAACAARPDRRVIVTDDDNFPTDRYVLEGVAAARGMTLRVIPSDLDTGVTLAAVRAALDDDVALVCLSHVAYRSGAIADLPAITAAAHAAGALVLWDLCHSAGAVPVPLRTAGVDLAVGCTYKHLNGGPGAPSFLFVRADLQGELRQPIWGWFGQRDQFAMGPAYDPAPSVDRFLVGTPPVLGGYAAQCGVQLSAAAGIERIFAKGTALGDFAIELYDEWLAPHGFALASPRSGRGAHVTLHHPAAWQISQALRDCAVIPDYRTPDRLRLGFAPLYTRFVEVHEGFDRLRTIMEAGSWRRFSANRSRVT</sequence>
<comment type="similarity">
    <text evidence="5">Belongs to the kynureninase family.</text>
</comment>
<comment type="pathway">
    <text evidence="5">Cofactor biosynthesis; NAD(+) biosynthesis; quinolinate from L-kynurenine: step 2/3.</text>
</comment>
<protein>
    <recommendedName>
        <fullName evidence="4 5">Kynureninase</fullName>
        <ecNumber evidence="4 5">3.7.1.3</ecNumber>
    </recommendedName>
</protein>
<accession>A0ABQ4CJB7</accession>
<name>A0ABQ4CJB7_9ACTN</name>
<keyword evidence="2 5" id="KW-0378">Hydrolase</keyword>
<evidence type="ECO:0000256" key="4">
    <source>
        <dbReference type="NCBIfam" id="TIGR01814"/>
    </source>
</evidence>
<comment type="caution">
    <text evidence="6">The sequence shown here is derived from an EMBL/GenBank/DDBJ whole genome shotgun (WGS) entry which is preliminary data.</text>
</comment>
<proteinExistence type="inferred from homology"/>
<keyword evidence="3 5" id="KW-0663">Pyridoxal phosphate</keyword>
<evidence type="ECO:0000313" key="6">
    <source>
        <dbReference type="EMBL" id="GIF70942.1"/>
    </source>
</evidence>
<dbReference type="InterPro" id="IPR015424">
    <property type="entry name" value="PyrdxlP-dep_Trfase"/>
</dbReference>
<keyword evidence="7" id="KW-1185">Reference proteome</keyword>
<comment type="subunit">
    <text evidence="5">Homodimer.</text>
</comment>
<dbReference type="InterPro" id="IPR010111">
    <property type="entry name" value="Kynureninase"/>
</dbReference>
<comment type="function">
    <text evidence="5">Catalyzes the cleavage of L-kynurenine (L-Kyn) and L-3-hydroxykynurenine (L-3OHKyn) into anthranilic acid (AA) and 3-hydroxyanthranilic acid (3-OHAA), respectively.</text>
</comment>
<dbReference type="SUPFAM" id="SSF53383">
    <property type="entry name" value="PLP-dependent transferases"/>
    <property type="match status" value="1"/>
</dbReference>
<organism evidence="6 7">
    <name type="scientific">Asanoa siamensis</name>
    <dbReference type="NCBI Taxonomy" id="926357"/>
    <lineage>
        <taxon>Bacteria</taxon>
        <taxon>Bacillati</taxon>
        <taxon>Actinomycetota</taxon>
        <taxon>Actinomycetes</taxon>
        <taxon>Micromonosporales</taxon>
        <taxon>Micromonosporaceae</taxon>
        <taxon>Asanoa</taxon>
    </lineage>
</organism>
<dbReference type="InterPro" id="IPR015422">
    <property type="entry name" value="PyrdxlP-dep_Trfase_small"/>
</dbReference>
<dbReference type="EMBL" id="BONE01000002">
    <property type="protein sequence ID" value="GIF70942.1"/>
    <property type="molecule type" value="Genomic_DNA"/>
</dbReference>
<dbReference type="Gene3D" id="3.90.1150.10">
    <property type="entry name" value="Aspartate Aminotransferase, domain 1"/>
    <property type="match status" value="1"/>
</dbReference>
<dbReference type="NCBIfam" id="TIGR01814">
    <property type="entry name" value="kynureninase"/>
    <property type="match status" value="1"/>
</dbReference>
<comment type="catalytic activity">
    <reaction evidence="5">
        <text>3-hydroxy-L-kynurenine + H2O = 3-hydroxyanthranilate + L-alanine + H(+)</text>
        <dbReference type="Rhea" id="RHEA:25143"/>
        <dbReference type="ChEBI" id="CHEBI:15377"/>
        <dbReference type="ChEBI" id="CHEBI:15378"/>
        <dbReference type="ChEBI" id="CHEBI:36559"/>
        <dbReference type="ChEBI" id="CHEBI:57972"/>
        <dbReference type="ChEBI" id="CHEBI:58125"/>
        <dbReference type="EC" id="3.7.1.3"/>
    </reaction>
</comment>
<evidence type="ECO:0000256" key="2">
    <source>
        <dbReference type="ARBA" id="ARBA00022801"/>
    </source>
</evidence>
<dbReference type="PANTHER" id="PTHR14084:SF0">
    <property type="entry name" value="KYNURENINASE"/>
    <property type="match status" value="1"/>
</dbReference>
<comment type="catalytic activity">
    <reaction evidence="5">
        <text>L-kynurenine + H2O = anthranilate + L-alanine + H(+)</text>
        <dbReference type="Rhea" id="RHEA:16813"/>
        <dbReference type="ChEBI" id="CHEBI:15377"/>
        <dbReference type="ChEBI" id="CHEBI:15378"/>
        <dbReference type="ChEBI" id="CHEBI:16567"/>
        <dbReference type="ChEBI" id="CHEBI:57959"/>
        <dbReference type="ChEBI" id="CHEBI:57972"/>
        <dbReference type="EC" id="3.7.1.3"/>
    </reaction>
</comment>
<comment type="pathway">
    <text evidence="5">Amino-acid degradation; L-kynurenine degradation; L-alanine and anthranilate from L-kynurenine: step 1/1.</text>
</comment>
<gene>
    <name evidence="6" type="ORF">Asi02nite_04600</name>
</gene>